<dbReference type="Pfam" id="PF01935">
    <property type="entry name" value="DUF87"/>
    <property type="match status" value="1"/>
</dbReference>
<evidence type="ECO:0000259" key="3">
    <source>
        <dbReference type="Pfam" id="PF01935"/>
    </source>
</evidence>
<dbReference type="PANTHER" id="PTHR42957">
    <property type="entry name" value="HELICASE MJ1565-RELATED"/>
    <property type="match status" value="1"/>
</dbReference>
<dbReference type="InterPro" id="IPR008571">
    <property type="entry name" value="HerA-like"/>
</dbReference>
<dbReference type="Gene3D" id="3.40.50.300">
    <property type="entry name" value="P-loop containing nucleotide triphosphate hydrolases"/>
    <property type="match status" value="2"/>
</dbReference>
<comment type="caution">
    <text evidence="4">The sequence shown here is derived from an EMBL/GenBank/DDBJ whole genome shotgun (WGS) entry which is preliminary data.</text>
</comment>
<evidence type="ECO:0000256" key="1">
    <source>
        <dbReference type="SAM" id="MobiDB-lite"/>
    </source>
</evidence>
<dbReference type="InterPro" id="IPR027417">
    <property type="entry name" value="P-loop_NTPase"/>
</dbReference>
<dbReference type="SUPFAM" id="SSF52540">
    <property type="entry name" value="P-loop containing nucleoside triphosphate hydrolases"/>
    <property type="match status" value="1"/>
</dbReference>
<keyword evidence="2" id="KW-0472">Membrane</keyword>
<feature type="transmembrane region" description="Helical" evidence="2">
    <location>
        <begin position="12"/>
        <end position="36"/>
    </location>
</feature>
<keyword evidence="2" id="KW-1133">Transmembrane helix</keyword>
<dbReference type="InterPro" id="IPR002789">
    <property type="entry name" value="HerA_central"/>
</dbReference>
<feature type="domain" description="Helicase HerA central" evidence="3">
    <location>
        <begin position="165"/>
        <end position="364"/>
    </location>
</feature>
<proteinExistence type="predicted"/>
<evidence type="ECO:0000313" key="4">
    <source>
        <dbReference type="EMBL" id="KKN19049.1"/>
    </source>
</evidence>
<dbReference type="Gene3D" id="1.10.8.730">
    <property type="match status" value="1"/>
</dbReference>
<feature type="transmembrane region" description="Helical" evidence="2">
    <location>
        <begin position="42"/>
        <end position="60"/>
    </location>
</feature>
<accession>A0A0F9NMF5</accession>
<dbReference type="AlphaFoldDB" id="A0A0F9NMF5"/>
<gene>
    <name evidence="4" type="ORF">LCGC14_0949590</name>
</gene>
<evidence type="ECO:0000256" key="2">
    <source>
        <dbReference type="SAM" id="Phobius"/>
    </source>
</evidence>
<dbReference type="EMBL" id="LAZR01003371">
    <property type="protein sequence ID" value="KKN19049.1"/>
    <property type="molecule type" value="Genomic_DNA"/>
</dbReference>
<keyword evidence="2" id="KW-0812">Transmembrane</keyword>
<sequence length="492" mass="56399">MKQKQIEEEKRMHKAVGILLLAFTSAIAGIVSIFVPGTAGKLAKWTFFGVFAVCIIYLVAKRKVRLKRKENERIGKNVTELFFDWIRSEVSLDIEIEPPESGKSNEKMALDTPPKTTPDDRIKPPKKPQNILPPLLKKEINILLGQDKNQENIYWIPENERNWNFVIVGTAGIGKTQTVKAILSEFKKSKIPYIIFDFRKDFILLNGAQKSDFGRILDLNNISINPLDLDVISPKDQKYQISDIINLVYNLGDLQLGIIRKAIKASYEQKGISEEDNKTWKIEPPTFTDLQINLEKLAEKADSRTKTSIEGIFARLDPIFDYKIFSAKTNLPFKEILEENIVIDLGILPIENLKAIVCEFFLRKLRYYLNSLPESIYPKFYIIIDEAHRLKYEKNSSIGQFFKEARKYGVGILLSTQDPVDFTELVYNNLGGLMSLQLNEPKYAKKISEHLGGDIKWKEIKNDLSSKFSAIVKFTSAPNAIKLKILPYFKRE</sequence>
<reference evidence="4" key="1">
    <citation type="journal article" date="2015" name="Nature">
        <title>Complex archaea that bridge the gap between prokaryotes and eukaryotes.</title>
        <authorList>
            <person name="Spang A."/>
            <person name="Saw J.H."/>
            <person name="Jorgensen S.L."/>
            <person name="Zaremba-Niedzwiedzka K."/>
            <person name="Martijn J."/>
            <person name="Lind A.E."/>
            <person name="van Eijk R."/>
            <person name="Schleper C."/>
            <person name="Guy L."/>
            <person name="Ettema T.J."/>
        </authorList>
    </citation>
    <scope>NUCLEOTIDE SEQUENCE</scope>
</reference>
<organism evidence="4">
    <name type="scientific">marine sediment metagenome</name>
    <dbReference type="NCBI Taxonomy" id="412755"/>
    <lineage>
        <taxon>unclassified sequences</taxon>
        <taxon>metagenomes</taxon>
        <taxon>ecological metagenomes</taxon>
    </lineage>
</organism>
<dbReference type="PANTHER" id="PTHR42957:SF1">
    <property type="entry name" value="HELICASE MJ1565-RELATED"/>
    <property type="match status" value="1"/>
</dbReference>
<name>A0A0F9NMF5_9ZZZZ</name>
<protein>
    <recommendedName>
        <fullName evidence="3">Helicase HerA central domain-containing protein</fullName>
    </recommendedName>
</protein>
<feature type="region of interest" description="Disordered" evidence="1">
    <location>
        <begin position="97"/>
        <end position="128"/>
    </location>
</feature>